<dbReference type="SUPFAM" id="SSF55486">
    <property type="entry name" value="Metalloproteases ('zincins'), catalytic domain"/>
    <property type="match status" value="1"/>
</dbReference>
<keyword evidence="3" id="KW-1185">Reference proteome</keyword>
<dbReference type="OrthoDB" id="113282at2759"/>
<accession>A0A9W6YHA7</accession>
<protein>
    <submittedName>
        <fullName evidence="2">Unnamed protein product</fullName>
    </submittedName>
</protein>
<evidence type="ECO:0000313" key="1">
    <source>
        <dbReference type="EMBL" id="GMF57745.1"/>
    </source>
</evidence>
<reference evidence="2" key="1">
    <citation type="submission" date="2023-04" db="EMBL/GenBank/DDBJ databases">
        <title>Phytophthora fragariaefolia NBRC 109709.</title>
        <authorList>
            <person name="Ichikawa N."/>
            <person name="Sato H."/>
            <person name="Tonouchi N."/>
        </authorList>
    </citation>
    <scope>NUCLEOTIDE SEQUENCE</scope>
    <source>
        <strain evidence="2">NBRC 109709</strain>
    </source>
</reference>
<proteinExistence type="predicted"/>
<gene>
    <name evidence="1" type="ORF">Pfra01_002470800</name>
    <name evidence="2" type="ORF">Pfra01_002899400</name>
</gene>
<organism evidence="2 3">
    <name type="scientific">Phytophthora fragariaefolia</name>
    <dbReference type="NCBI Taxonomy" id="1490495"/>
    <lineage>
        <taxon>Eukaryota</taxon>
        <taxon>Sar</taxon>
        <taxon>Stramenopiles</taxon>
        <taxon>Oomycota</taxon>
        <taxon>Peronosporomycetes</taxon>
        <taxon>Peronosporales</taxon>
        <taxon>Peronosporaceae</taxon>
        <taxon>Phytophthora</taxon>
    </lineage>
</organism>
<evidence type="ECO:0000313" key="3">
    <source>
        <dbReference type="Proteomes" id="UP001165121"/>
    </source>
</evidence>
<dbReference type="PANTHER" id="PTHR35606">
    <property type="entry name" value="CELLULOSE-BINDING FAMILY II PROTEIN"/>
    <property type="match status" value="1"/>
</dbReference>
<sequence length="142" mass="15873">MGKLYIGDLDKDGVPQCPDNCYRSVDGSPGGWSESSGCDGKPFDVSLWPSQDMVARGLGGLGTYWGQQVELDDMLAHINDEELTIVSHEMGHGFGLPDFYQKPKPANFKPCLMDALTSDKIRDTDGWMLRRVLENKKHNYNF</sequence>
<dbReference type="EMBL" id="BSXT01013731">
    <property type="protein sequence ID" value="GMF89625.1"/>
    <property type="molecule type" value="Genomic_DNA"/>
</dbReference>
<dbReference type="PANTHER" id="PTHR35606:SF4">
    <property type="entry name" value="CELLULOSE-BINDING FAMILY II PROTEIN"/>
    <property type="match status" value="1"/>
</dbReference>
<name>A0A9W6YHA7_9STRA</name>
<dbReference type="Proteomes" id="UP001165121">
    <property type="component" value="Unassembled WGS sequence"/>
</dbReference>
<dbReference type="EMBL" id="BSXT01004402">
    <property type="protein sequence ID" value="GMF57745.1"/>
    <property type="molecule type" value="Genomic_DNA"/>
</dbReference>
<comment type="caution">
    <text evidence="2">The sequence shown here is derived from an EMBL/GenBank/DDBJ whole genome shotgun (WGS) entry which is preliminary data.</text>
</comment>
<evidence type="ECO:0000313" key="2">
    <source>
        <dbReference type="EMBL" id="GMF89625.1"/>
    </source>
</evidence>
<dbReference type="AlphaFoldDB" id="A0A9W6YHA7"/>